<evidence type="ECO:0000313" key="2">
    <source>
        <dbReference type="Proteomes" id="UP000295783"/>
    </source>
</evidence>
<protein>
    <submittedName>
        <fullName evidence="1">Uncharacterized protein</fullName>
    </submittedName>
</protein>
<name>A0A4R6WRN4_9PROT</name>
<keyword evidence="2" id="KW-1185">Reference proteome</keyword>
<reference evidence="1 2" key="1">
    <citation type="submission" date="2019-03" db="EMBL/GenBank/DDBJ databases">
        <title>Genomic Encyclopedia of Type Strains, Phase III (KMG-III): the genomes of soil and plant-associated and newly described type strains.</title>
        <authorList>
            <person name="Whitman W."/>
        </authorList>
    </citation>
    <scope>NUCLEOTIDE SEQUENCE [LARGE SCALE GENOMIC DNA]</scope>
    <source>
        <strain evidence="1 2">CGMCC 1.7660</strain>
    </source>
</reference>
<dbReference type="OrthoDB" id="7265155at2"/>
<accession>A0A4R6WRN4</accession>
<proteinExistence type="predicted"/>
<dbReference type="AlphaFoldDB" id="A0A4R6WRN4"/>
<dbReference type="EMBL" id="SNYW01000008">
    <property type="protein sequence ID" value="TDQ82496.1"/>
    <property type="molecule type" value="Genomic_DNA"/>
</dbReference>
<evidence type="ECO:0000313" key="1">
    <source>
        <dbReference type="EMBL" id="TDQ82496.1"/>
    </source>
</evidence>
<sequence length="90" mass="9652">MSFDPRDLSVLAYANGFTHWHYRSHDSLGCLGGDYFAAAADLLRPGDQITVTLLAGEQADLAIFAVTAMHPAPRLSLLTSSHSTRHALAA</sequence>
<comment type="caution">
    <text evidence="1">The sequence shown here is derived from an EMBL/GenBank/DDBJ whole genome shotgun (WGS) entry which is preliminary data.</text>
</comment>
<dbReference type="Proteomes" id="UP000295783">
    <property type="component" value="Unassembled WGS sequence"/>
</dbReference>
<gene>
    <name evidence="1" type="ORF">A8950_2319</name>
</gene>
<organism evidence="1 2">
    <name type="scientific">Dongia mobilis</name>
    <dbReference type="NCBI Taxonomy" id="578943"/>
    <lineage>
        <taxon>Bacteria</taxon>
        <taxon>Pseudomonadati</taxon>
        <taxon>Pseudomonadota</taxon>
        <taxon>Alphaproteobacteria</taxon>
        <taxon>Rhodospirillales</taxon>
        <taxon>Dongiaceae</taxon>
        <taxon>Dongia</taxon>
    </lineage>
</organism>
<dbReference type="RefSeq" id="WP_133613768.1">
    <property type="nucleotide sequence ID" value="NZ_SNYW01000008.1"/>
</dbReference>